<gene>
    <name evidence="1" type="ORF">BGE01nite_30410</name>
</gene>
<dbReference type="EMBL" id="BKAG01000020">
    <property type="protein sequence ID" value="GEP43750.1"/>
    <property type="molecule type" value="Genomic_DNA"/>
</dbReference>
<sequence>MRKTDRLSKFENQNIIMKPLGLLPLIAFTAVTLHAEELEKITQPGAISGSVNIAFNTRTRLTAEGKPEKGAKDVYEVALNVAKTTEFKGKVERQPLLTSKILGSVEQPGQLFYSLDLAVLNPVNMTQKKTVGKWVGTVPIDNQGVYELAGSGDSKHRVSIDAIGRSPAFTDNFGGRLYGKGKKTDGVMSYVRKFQGKEVKLEVKNVDPMRFENVQLAQGPAQSYPKCTVTGNLDFDYETGNWLTNGIRFHYALNGKEYEDVVTGSIKWVEDPNRASNGKGQYEFNLRWNEEKNKPSSTEADAFKSANDEEAFFAVDNSVPSLTGVVSYVDTMAKSGDADTCTASKITYQLDANQLTKQQVMNFLKLWLIGVGPTNDE</sequence>
<accession>A0A512MAJ0</accession>
<dbReference type="AlphaFoldDB" id="A0A512MAJ0"/>
<protein>
    <submittedName>
        <fullName evidence="1">Uncharacterized protein</fullName>
    </submittedName>
</protein>
<dbReference type="Proteomes" id="UP000321577">
    <property type="component" value="Unassembled WGS sequence"/>
</dbReference>
<name>A0A512MAJ0_9BACT</name>
<keyword evidence="2" id="KW-1185">Reference proteome</keyword>
<evidence type="ECO:0000313" key="1">
    <source>
        <dbReference type="EMBL" id="GEP43750.1"/>
    </source>
</evidence>
<proteinExistence type="predicted"/>
<organism evidence="1 2">
    <name type="scientific">Brevifollis gellanilyticus</name>
    <dbReference type="NCBI Taxonomy" id="748831"/>
    <lineage>
        <taxon>Bacteria</taxon>
        <taxon>Pseudomonadati</taxon>
        <taxon>Verrucomicrobiota</taxon>
        <taxon>Verrucomicrobiia</taxon>
        <taxon>Verrucomicrobiales</taxon>
        <taxon>Verrucomicrobiaceae</taxon>
    </lineage>
</organism>
<evidence type="ECO:0000313" key="2">
    <source>
        <dbReference type="Proteomes" id="UP000321577"/>
    </source>
</evidence>
<comment type="caution">
    <text evidence="1">The sequence shown here is derived from an EMBL/GenBank/DDBJ whole genome shotgun (WGS) entry which is preliminary data.</text>
</comment>
<reference evidence="1 2" key="1">
    <citation type="submission" date="2019-07" db="EMBL/GenBank/DDBJ databases">
        <title>Whole genome shotgun sequence of Brevifollis gellanilyticus NBRC 108608.</title>
        <authorList>
            <person name="Hosoyama A."/>
            <person name="Uohara A."/>
            <person name="Ohji S."/>
            <person name="Ichikawa N."/>
        </authorList>
    </citation>
    <scope>NUCLEOTIDE SEQUENCE [LARGE SCALE GENOMIC DNA]</scope>
    <source>
        <strain evidence="1 2">NBRC 108608</strain>
    </source>
</reference>